<comment type="subcellular location">
    <subcellularLocation>
        <location evidence="1">Cell membrane</location>
        <topology evidence="1">Lipid-anchor</topology>
        <topology evidence="1">GPI-anchor</topology>
    </subcellularLocation>
</comment>
<gene>
    <name evidence="9" type="ORF">KC01_LOCUS34918</name>
</gene>
<protein>
    <submittedName>
        <fullName evidence="9">Uncharacterized protein</fullName>
    </submittedName>
</protein>
<keyword evidence="8" id="KW-0449">Lipoprotein</keyword>
<keyword evidence="5" id="KW-0732">Signal</keyword>
<dbReference type="GO" id="GO:0005886">
    <property type="term" value="C:plasma membrane"/>
    <property type="evidence" value="ECO:0007669"/>
    <property type="project" value="UniProtKB-SubCell"/>
</dbReference>
<keyword evidence="3" id="KW-1003">Cell membrane</keyword>
<evidence type="ECO:0000313" key="9">
    <source>
        <dbReference type="EMBL" id="CAL1607907.1"/>
    </source>
</evidence>
<evidence type="ECO:0000256" key="2">
    <source>
        <dbReference type="ARBA" id="ARBA00008377"/>
    </source>
</evidence>
<evidence type="ECO:0000256" key="6">
    <source>
        <dbReference type="ARBA" id="ARBA00023136"/>
    </source>
</evidence>
<evidence type="ECO:0000256" key="5">
    <source>
        <dbReference type="ARBA" id="ARBA00022729"/>
    </source>
</evidence>
<comment type="similarity">
    <text evidence="2">Belongs to the neuritin family.</text>
</comment>
<sequence length="89" mass="9657">MGVLRLAQDTTTLYCGDHWENFHSCALKALANCTGEVRLIWETLRQDSKKMPFQGSLFDLCPSAAPGAGPALWAALLPLLALIVDWGGL</sequence>
<evidence type="ECO:0000313" key="10">
    <source>
        <dbReference type="Proteomes" id="UP001497482"/>
    </source>
</evidence>
<name>A0AAV2M3H2_KNICA</name>
<reference evidence="9 10" key="1">
    <citation type="submission" date="2024-04" db="EMBL/GenBank/DDBJ databases">
        <authorList>
            <person name="Waldvogel A.-M."/>
            <person name="Schoenle A."/>
        </authorList>
    </citation>
    <scope>NUCLEOTIDE SEQUENCE [LARGE SCALE GENOMIC DNA]</scope>
</reference>
<proteinExistence type="inferred from homology"/>
<dbReference type="Proteomes" id="UP001497482">
    <property type="component" value="Chromosome 6"/>
</dbReference>
<dbReference type="GO" id="GO:1990138">
    <property type="term" value="P:neuron projection extension"/>
    <property type="evidence" value="ECO:0007669"/>
    <property type="project" value="TreeGrafter"/>
</dbReference>
<dbReference type="GO" id="GO:0098552">
    <property type="term" value="C:side of membrane"/>
    <property type="evidence" value="ECO:0007669"/>
    <property type="project" value="UniProtKB-KW"/>
</dbReference>
<dbReference type="AlphaFoldDB" id="A0AAV2M3H2"/>
<dbReference type="Pfam" id="PF15056">
    <property type="entry name" value="NRN1"/>
    <property type="match status" value="1"/>
</dbReference>
<keyword evidence="7" id="KW-0325">Glycoprotein</keyword>
<keyword evidence="4" id="KW-0336">GPI-anchor</keyword>
<evidence type="ECO:0000256" key="3">
    <source>
        <dbReference type="ARBA" id="ARBA00022475"/>
    </source>
</evidence>
<dbReference type="EMBL" id="OZ035828">
    <property type="protein sequence ID" value="CAL1607907.1"/>
    <property type="molecule type" value="Genomic_DNA"/>
</dbReference>
<keyword evidence="6" id="KW-0472">Membrane</keyword>
<evidence type="ECO:0000256" key="7">
    <source>
        <dbReference type="ARBA" id="ARBA00023180"/>
    </source>
</evidence>
<evidence type="ECO:0000256" key="4">
    <source>
        <dbReference type="ARBA" id="ARBA00022622"/>
    </source>
</evidence>
<dbReference type="PANTHER" id="PTHR15902">
    <property type="entry name" value="NEURITIN-RELATED"/>
    <property type="match status" value="1"/>
</dbReference>
<organism evidence="9 10">
    <name type="scientific">Knipowitschia caucasica</name>
    <name type="common">Caucasian dwarf goby</name>
    <name type="synonym">Pomatoschistus caucasicus</name>
    <dbReference type="NCBI Taxonomy" id="637954"/>
    <lineage>
        <taxon>Eukaryota</taxon>
        <taxon>Metazoa</taxon>
        <taxon>Chordata</taxon>
        <taxon>Craniata</taxon>
        <taxon>Vertebrata</taxon>
        <taxon>Euteleostomi</taxon>
        <taxon>Actinopterygii</taxon>
        <taxon>Neopterygii</taxon>
        <taxon>Teleostei</taxon>
        <taxon>Neoteleostei</taxon>
        <taxon>Acanthomorphata</taxon>
        <taxon>Gobiaria</taxon>
        <taxon>Gobiiformes</taxon>
        <taxon>Gobioidei</taxon>
        <taxon>Gobiidae</taxon>
        <taxon>Gobiinae</taxon>
        <taxon>Knipowitschia</taxon>
    </lineage>
</organism>
<dbReference type="InterPro" id="IPR026144">
    <property type="entry name" value="Neuritin_fam"/>
</dbReference>
<accession>A0AAV2M3H2</accession>
<keyword evidence="10" id="KW-1185">Reference proteome</keyword>
<evidence type="ECO:0000256" key="8">
    <source>
        <dbReference type="ARBA" id="ARBA00023288"/>
    </source>
</evidence>
<evidence type="ECO:0000256" key="1">
    <source>
        <dbReference type="ARBA" id="ARBA00004609"/>
    </source>
</evidence>